<keyword evidence="7" id="KW-0472">Membrane</keyword>
<dbReference type="OrthoDB" id="565380at2"/>
<dbReference type="EMBL" id="CP016539">
    <property type="protein sequence ID" value="ANU21497.1"/>
    <property type="molecule type" value="Genomic_DNA"/>
</dbReference>
<sequence>MKKGIAGIFMGSFLVMGASLNVAADEHVDKDCDDFANHEEVMEFWYTNGYSAENDPHDLDRDNDGLACEVSQSEYDDYVASQEAAGSDDEASGDQEEAIEEEEEGAALPDTASNGPLMMLFGAGIAGAGSLLLIRRKNQTAEQQ</sequence>
<dbReference type="Proteomes" id="UP000092650">
    <property type="component" value="Chromosome"/>
</dbReference>
<evidence type="ECO:0000256" key="4">
    <source>
        <dbReference type="ARBA" id="ARBA00022729"/>
    </source>
</evidence>
<dbReference type="KEGG" id="ppla:BBI15_15570"/>
<evidence type="ECO:0000256" key="5">
    <source>
        <dbReference type="ARBA" id="ARBA00023088"/>
    </source>
</evidence>
<keyword evidence="11" id="KW-1185">Reference proteome</keyword>
<keyword evidence="2" id="KW-0134">Cell wall</keyword>
<evidence type="ECO:0000313" key="10">
    <source>
        <dbReference type="EMBL" id="ANU21497.1"/>
    </source>
</evidence>
<feature type="region of interest" description="Disordered" evidence="6">
    <location>
        <begin position="77"/>
        <end position="113"/>
    </location>
</feature>
<name>A0A1C7EDM5_9BACL</name>
<keyword evidence="5" id="KW-0572">Peptidoglycan-anchor</keyword>
<keyword evidence="3" id="KW-0964">Secreted</keyword>
<gene>
    <name evidence="10" type="ORF">BBI15_15570</name>
</gene>
<dbReference type="AlphaFoldDB" id="A0A1C7EDM5"/>
<keyword evidence="7" id="KW-0812">Transmembrane</keyword>
<evidence type="ECO:0000256" key="7">
    <source>
        <dbReference type="SAM" id="Phobius"/>
    </source>
</evidence>
<evidence type="ECO:0000313" key="11">
    <source>
        <dbReference type="Proteomes" id="UP000092650"/>
    </source>
</evidence>
<evidence type="ECO:0000256" key="6">
    <source>
        <dbReference type="SAM" id="MobiDB-lite"/>
    </source>
</evidence>
<protein>
    <submittedName>
        <fullName evidence="10">Cell surface protein</fullName>
    </submittedName>
</protein>
<evidence type="ECO:0000256" key="3">
    <source>
        <dbReference type="ARBA" id="ARBA00022525"/>
    </source>
</evidence>
<keyword evidence="4 8" id="KW-0732">Signal</keyword>
<evidence type="ECO:0000256" key="1">
    <source>
        <dbReference type="ARBA" id="ARBA00004168"/>
    </source>
</evidence>
<dbReference type="InterPro" id="IPR019931">
    <property type="entry name" value="LPXTG_anchor"/>
</dbReference>
<feature type="chain" id="PRO_5008885292" evidence="8">
    <location>
        <begin position="25"/>
        <end position="144"/>
    </location>
</feature>
<accession>A0A1C7EDM5</accession>
<feature type="signal peptide" evidence="8">
    <location>
        <begin position="1"/>
        <end position="24"/>
    </location>
</feature>
<dbReference type="Pfam" id="PF00746">
    <property type="entry name" value="Gram_pos_anchor"/>
    <property type="match status" value="1"/>
</dbReference>
<dbReference type="NCBIfam" id="TIGR01167">
    <property type="entry name" value="LPXTG_anchor"/>
    <property type="match status" value="1"/>
</dbReference>
<evidence type="ECO:0000256" key="2">
    <source>
        <dbReference type="ARBA" id="ARBA00022512"/>
    </source>
</evidence>
<evidence type="ECO:0000256" key="8">
    <source>
        <dbReference type="SAM" id="SignalP"/>
    </source>
</evidence>
<keyword evidence="7" id="KW-1133">Transmembrane helix</keyword>
<evidence type="ECO:0000259" key="9">
    <source>
        <dbReference type="Pfam" id="PF00746"/>
    </source>
</evidence>
<reference evidence="10" key="1">
    <citation type="submission" date="2016-10" db="EMBL/GenBank/DDBJ databases">
        <authorList>
            <person name="See-Too W.S."/>
        </authorList>
    </citation>
    <scope>NUCLEOTIDE SEQUENCE [LARGE SCALE GENOMIC DNA]</scope>
    <source>
        <strain evidence="10">DSM 23997</strain>
    </source>
</reference>
<proteinExistence type="predicted"/>
<dbReference type="RefSeq" id="WP_068872384.1">
    <property type="nucleotide sequence ID" value="NZ_CP016539.2"/>
</dbReference>
<feature type="transmembrane region" description="Helical" evidence="7">
    <location>
        <begin position="117"/>
        <end position="134"/>
    </location>
</feature>
<comment type="subcellular location">
    <subcellularLocation>
        <location evidence="1">Secreted</location>
        <location evidence="1">Cell wall</location>
        <topology evidence="1">Peptidoglycan-anchor</topology>
    </subcellularLocation>
</comment>
<feature type="compositionally biased region" description="Acidic residues" evidence="6">
    <location>
        <begin position="86"/>
        <end position="105"/>
    </location>
</feature>
<organism evidence="10 11">
    <name type="scientific">Planococcus plakortidis</name>
    <dbReference type="NCBI Taxonomy" id="1038856"/>
    <lineage>
        <taxon>Bacteria</taxon>
        <taxon>Bacillati</taxon>
        <taxon>Bacillota</taxon>
        <taxon>Bacilli</taxon>
        <taxon>Bacillales</taxon>
        <taxon>Caryophanaceae</taxon>
        <taxon>Planococcus</taxon>
    </lineage>
</organism>
<feature type="domain" description="Gram-positive cocci surface proteins LPxTG" evidence="9">
    <location>
        <begin position="106"/>
        <end position="138"/>
    </location>
</feature>
<dbReference type="STRING" id="1038856.BBI15_15570"/>